<feature type="compositionally biased region" description="Basic and acidic residues" evidence="1">
    <location>
        <begin position="109"/>
        <end position="123"/>
    </location>
</feature>
<sequence length="614" mass="69474">MDMMRSMMAYADLQIVFWGEALSIAAYILNRVKTKSKPLTPFEIWTAHQLDMTNLKVWGCKAHVLIPKPLRNKLQIKLGSASLLDMWKMGADIEQIKKLLHAESEESDPHVSVFSDKDLENSGRKRTSPEPAMPSIDADDSGRKRQRRPSSMLKDYYLMESKVVAIEDDPANFAKAMESHDAEQWLKAMHEELDSISKNEVWDLTELPTGVDFVDTYSPVAKFASVRIIMVVAARLDLELHQLDVKTAFLNGDLKEEIYMDQPDGFQIKGQEGKVCRLKKSLYRLKQSSRQWYLKFHQAILDIGYEMNPLDHCVYVWRDKEKLALLSIYVDDILLASNSPDMMKETKPVSTPVSKGTILNKSMCPTNKTELEEMKAVPYAQAVGSLMYAMTSTRPDICYAVGLVSRYQSNPGKAHWQAVKRIFRYLQMTKNMKLCFGLDELEIKGFTDVDFAGDTDDRKSTSGYVFLFGGTAVSWLSKKQGCVAKYTMEAEYIACSTTVSNAVWIKRFVDSLKLDMQDRPVNMFCDNKSAISLIKSGANSSKGKHIDINYHYIQDIVEKEEIKVHFVPSADMMANPMTKGLTLNQFRVHVTGMGLRGNSVELHSFARSDGPGDA</sequence>
<reference evidence="3" key="1">
    <citation type="submission" date="2018-02" db="EMBL/GenBank/DDBJ databases">
        <authorList>
            <person name="Cohen D.B."/>
            <person name="Kent A.D."/>
        </authorList>
    </citation>
    <scope>NUCLEOTIDE SEQUENCE</scope>
</reference>
<protein>
    <recommendedName>
        <fullName evidence="2">Reverse transcriptase Ty1/copia-type domain-containing protein</fullName>
    </recommendedName>
</protein>
<dbReference type="SUPFAM" id="SSF56672">
    <property type="entry name" value="DNA/RNA polymerases"/>
    <property type="match status" value="1"/>
</dbReference>
<evidence type="ECO:0000259" key="2">
    <source>
        <dbReference type="Pfam" id="PF07727"/>
    </source>
</evidence>
<organism evidence="3">
    <name type="scientific">Fagus sylvatica</name>
    <name type="common">Beechnut</name>
    <dbReference type="NCBI Taxonomy" id="28930"/>
    <lineage>
        <taxon>Eukaryota</taxon>
        <taxon>Viridiplantae</taxon>
        <taxon>Streptophyta</taxon>
        <taxon>Embryophyta</taxon>
        <taxon>Tracheophyta</taxon>
        <taxon>Spermatophyta</taxon>
        <taxon>Magnoliopsida</taxon>
        <taxon>eudicotyledons</taxon>
        <taxon>Gunneridae</taxon>
        <taxon>Pentapetalae</taxon>
        <taxon>rosids</taxon>
        <taxon>fabids</taxon>
        <taxon>Fagales</taxon>
        <taxon>Fagaceae</taxon>
        <taxon>Fagus</taxon>
    </lineage>
</organism>
<evidence type="ECO:0000256" key="1">
    <source>
        <dbReference type="SAM" id="MobiDB-lite"/>
    </source>
</evidence>
<dbReference type="EMBL" id="OIVN01000553">
    <property type="protein sequence ID" value="SPC82001.1"/>
    <property type="molecule type" value="Genomic_DNA"/>
</dbReference>
<dbReference type="PANTHER" id="PTHR11439:SF496">
    <property type="entry name" value="RNA-DIRECTED DNA POLYMERASE"/>
    <property type="match status" value="1"/>
</dbReference>
<dbReference type="InterPro" id="IPR043502">
    <property type="entry name" value="DNA/RNA_pol_sf"/>
</dbReference>
<name>A0A2N9F537_FAGSY</name>
<evidence type="ECO:0000313" key="3">
    <source>
        <dbReference type="EMBL" id="SPC82001.1"/>
    </source>
</evidence>
<accession>A0A2N9F537</accession>
<gene>
    <name evidence="3" type="ORF">FSB_LOCUS9883</name>
</gene>
<dbReference type="InterPro" id="IPR013103">
    <property type="entry name" value="RVT_2"/>
</dbReference>
<proteinExistence type="predicted"/>
<dbReference type="AlphaFoldDB" id="A0A2N9F537"/>
<dbReference type="CDD" id="cd09272">
    <property type="entry name" value="RNase_HI_RT_Ty1"/>
    <property type="match status" value="1"/>
</dbReference>
<dbReference type="PANTHER" id="PTHR11439">
    <property type="entry name" value="GAG-POL-RELATED RETROTRANSPOSON"/>
    <property type="match status" value="1"/>
</dbReference>
<dbReference type="Pfam" id="PF07727">
    <property type="entry name" value="RVT_2"/>
    <property type="match status" value="1"/>
</dbReference>
<feature type="region of interest" description="Disordered" evidence="1">
    <location>
        <begin position="109"/>
        <end position="149"/>
    </location>
</feature>
<feature type="domain" description="Reverse transcriptase Ty1/copia-type" evidence="2">
    <location>
        <begin position="209"/>
        <end position="347"/>
    </location>
</feature>